<organism evidence="5 6">
    <name type="scientific">Leifsonia shinshuensis</name>
    <dbReference type="NCBI Taxonomy" id="150026"/>
    <lineage>
        <taxon>Bacteria</taxon>
        <taxon>Bacillati</taxon>
        <taxon>Actinomycetota</taxon>
        <taxon>Actinomycetes</taxon>
        <taxon>Micrococcales</taxon>
        <taxon>Microbacteriaceae</taxon>
        <taxon>Leifsonia</taxon>
    </lineage>
</organism>
<reference evidence="5 6" key="1">
    <citation type="submission" date="2020-07" db="EMBL/GenBank/DDBJ databases">
        <title>Sequencing the genomes of 1000 actinobacteria strains.</title>
        <authorList>
            <person name="Klenk H.-P."/>
        </authorList>
    </citation>
    <scope>NUCLEOTIDE SEQUENCE [LARGE SCALE GENOMIC DNA]</scope>
    <source>
        <strain evidence="5 6">DSM 15165</strain>
    </source>
</reference>
<feature type="domain" description="HTH araC/xylS-type" evidence="4">
    <location>
        <begin position="75"/>
        <end position="176"/>
    </location>
</feature>
<dbReference type="GO" id="GO:0003700">
    <property type="term" value="F:DNA-binding transcription factor activity"/>
    <property type="evidence" value="ECO:0007669"/>
    <property type="project" value="InterPro"/>
</dbReference>
<keyword evidence="3" id="KW-0804">Transcription</keyword>
<dbReference type="PANTHER" id="PTHR46796:SF15">
    <property type="entry name" value="BLL1074 PROTEIN"/>
    <property type="match status" value="1"/>
</dbReference>
<dbReference type="Pfam" id="PF12833">
    <property type="entry name" value="HTH_18"/>
    <property type="match status" value="1"/>
</dbReference>
<accession>A0A853CT85</accession>
<gene>
    <name evidence="5" type="ORF">HNR13_000112</name>
</gene>
<evidence type="ECO:0000259" key="4">
    <source>
        <dbReference type="PROSITE" id="PS01124"/>
    </source>
</evidence>
<keyword evidence="1" id="KW-0805">Transcription regulation</keyword>
<dbReference type="AlphaFoldDB" id="A0A853CT85"/>
<sequence length="176" mass="19140">MLFDTRPGETTWGIRLDPGVAHALLGLPVEELTDRRVELAELTHPPRVPGHAFDEDAAGALEQVLVALWATSDPDRAALRHAASVDRAARAGLPVAASAELHEMSPRSLQRLCRRVFGYGPKTLMEIHRFQRALRLVRGGTSLSTAAAMAGYFDQAHFARECRRLTGQAPSDLAVA</sequence>
<comment type="caution">
    <text evidence="5">The sequence shown here is derived from an EMBL/GenBank/DDBJ whole genome shotgun (WGS) entry which is preliminary data.</text>
</comment>
<dbReference type="SMART" id="SM00342">
    <property type="entry name" value="HTH_ARAC"/>
    <property type="match status" value="1"/>
</dbReference>
<evidence type="ECO:0000256" key="1">
    <source>
        <dbReference type="ARBA" id="ARBA00023015"/>
    </source>
</evidence>
<evidence type="ECO:0000256" key="2">
    <source>
        <dbReference type="ARBA" id="ARBA00023125"/>
    </source>
</evidence>
<evidence type="ECO:0000313" key="5">
    <source>
        <dbReference type="EMBL" id="NYJ21825.1"/>
    </source>
</evidence>
<keyword evidence="2 5" id="KW-0238">DNA-binding</keyword>
<dbReference type="Gene3D" id="1.10.10.60">
    <property type="entry name" value="Homeodomain-like"/>
    <property type="match status" value="1"/>
</dbReference>
<dbReference type="PANTHER" id="PTHR46796">
    <property type="entry name" value="HTH-TYPE TRANSCRIPTIONAL ACTIVATOR RHAS-RELATED"/>
    <property type="match status" value="1"/>
</dbReference>
<evidence type="ECO:0000256" key="3">
    <source>
        <dbReference type="ARBA" id="ARBA00023163"/>
    </source>
</evidence>
<dbReference type="PROSITE" id="PS01124">
    <property type="entry name" value="HTH_ARAC_FAMILY_2"/>
    <property type="match status" value="1"/>
</dbReference>
<evidence type="ECO:0000313" key="6">
    <source>
        <dbReference type="Proteomes" id="UP000578352"/>
    </source>
</evidence>
<dbReference type="GO" id="GO:0043565">
    <property type="term" value="F:sequence-specific DNA binding"/>
    <property type="evidence" value="ECO:0007669"/>
    <property type="project" value="InterPro"/>
</dbReference>
<dbReference type="SUPFAM" id="SSF46689">
    <property type="entry name" value="Homeodomain-like"/>
    <property type="match status" value="1"/>
</dbReference>
<dbReference type="InterPro" id="IPR009057">
    <property type="entry name" value="Homeodomain-like_sf"/>
</dbReference>
<dbReference type="InterPro" id="IPR018060">
    <property type="entry name" value="HTH_AraC"/>
</dbReference>
<name>A0A853CT85_9MICO</name>
<proteinExistence type="predicted"/>
<protein>
    <submittedName>
        <fullName evidence="5">AraC-like DNA-binding protein</fullName>
    </submittedName>
</protein>
<dbReference type="Proteomes" id="UP000578352">
    <property type="component" value="Unassembled WGS sequence"/>
</dbReference>
<dbReference type="EMBL" id="JACCFL010000001">
    <property type="protein sequence ID" value="NYJ21825.1"/>
    <property type="molecule type" value="Genomic_DNA"/>
</dbReference>
<dbReference type="InterPro" id="IPR050204">
    <property type="entry name" value="AraC_XylS_family_regulators"/>
</dbReference>